<gene>
    <name evidence="1" type="ORF">FTUN_6554</name>
</gene>
<accession>A0A6M5YY61</accession>
<protein>
    <submittedName>
        <fullName evidence="1">Uncharacterized protein</fullName>
    </submittedName>
</protein>
<dbReference type="KEGG" id="ftj:FTUN_6554"/>
<evidence type="ECO:0000313" key="2">
    <source>
        <dbReference type="Proteomes" id="UP000503447"/>
    </source>
</evidence>
<keyword evidence="2" id="KW-1185">Reference proteome</keyword>
<organism evidence="1 2">
    <name type="scientific">Frigoriglobus tundricola</name>
    <dbReference type="NCBI Taxonomy" id="2774151"/>
    <lineage>
        <taxon>Bacteria</taxon>
        <taxon>Pseudomonadati</taxon>
        <taxon>Planctomycetota</taxon>
        <taxon>Planctomycetia</taxon>
        <taxon>Gemmatales</taxon>
        <taxon>Gemmataceae</taxon>
        <taxon>Frigoriglobus</taxon>
    </lineage>
</organism>
<dbReference type="AlphaFoldDB" id="A0A6M5YY61"/>
<evidence type="ECO:0000313" key="1">
    <source>
        <dbReference type="EMBL" id="QJW98959.1"/>
    </source>
</evidence>
<reference evidence="2" key="1">
    <citation type="submission" date="2020-05" db="EMBL/GenBank/DDBJ databases">
        <title>Frigoriglobus tundricola gen. nov., sp. nov., a psychrotolerant cellulolytic planctomycete of the family Gemmataceae with two divergent copies of 16S rRNA gene.</title>
        <authorList>
            <person name="Kulichevskaya I.S."/>
            <person name="Ivanova A.A."/>
            <person name="Naumoff D.G."/>
            <person name="Beletsky A.V."/>
            <person name="Rijpstra W.I.C."/>
            <person name="Sinninghe Damste J.S."/>
            <person name="Mardanov A.V."/>
            <person name="Ravin N.V."/>
            <person name="Dedysh S.N."/>
        </authorList>
    </citation>
    <scope>NUCLEOTIDE SEQUENCE [LARGE SCALE GENOMIC DNA]</scope>
    <source>
        <strain evidence="2">PL17</strain>
    </source>
</reference>
<dbReference type="RefSeq" id="WP_171474023.1">
    <property type="nucleotide sequence ID" value="NZ_CP053452.2"/>
</dbReference>
<name>A0A6M5YY61_9BACT</name>
<proteinExistence type="predicted"/>
<dbReference type="Proteomes" id="UP000503447">
    <property type="component" value="Chromosome"/>
</dbReference>
<dbReference type="EMBL" id="CP053452">
    <property type="protein sequence ID" value="QJW98959.1"/>
    <property type="molecule type" value="Genomic_DNA"/>
</dbReference>
<sequence>MFRTMILFVALTACVIGCKKKRAEPDTPDIPISEPVSTRAPAAFTIKLREEQKGDQIAVVKTASNTESLKVNGGADPFARSQNAADHFEYTETVVDRPPGADRATRATRAYKRAERSENGAPAAPMSYVNKTVLIEKRDARYSYTVNGAPLPEPETRKFRKLYERKDQLKNEDFLPGRPVRVNEKWHYDHPVMKKLGADFEMPIDVAKCSGGGRLSKTYSRNGQQWGTIEIRADLVLDGALVPEGATEALAVSGTITLTLTLDTAIDGSAHDGIVKMKVTGNIFGKLAAGGVELETTIESNGEERRTTVK</sequence>